<dbReference type="PROSITE" id="PS50126">
    <property type="entry name" value="S1"/>
    <property type="match status" value="1"/>
</dbReference>
<organism evidence="3">
    <name type="scientific">Cladocopium goreaui</name>
    <dbReference type="NCBI Taxonomy" id="2562237"/>
    <lineage>
        <taxon>Eukaryota</taxon>
        <taxon>Sar</taxon>
        <taxon>Alveolata</taxon>
        <taxon>Dinophyceae</taxon>
        <taxon>Suessiales</taxon>
        <taxon>Symbiodiniaceae</taxon>
        <taxon>Cladocopium</taxon>
    </lineage>
</organism>
<evidence type="ECO:0000259" key="2">
    <source>
        <dbReference type="PROSITE" id="PS50127"/>
    </source>
</evidence>
<dbReference type="Gene3D" id="2.40.50.140">
    <property type="entry name" value="Nucleic acid-binding proteins"/>
    <property type="match status" value="1"/>
</dbReference>
<name>A0A9P1DG65_9DINO</name>
<dbReference type="Proteomes" id="UP001152797">
    <property type="component" value="Unassembled WGS sequence"/>
</dbReference>
<keyword evidence="5" id="KW-1185">Reference proteome</keyword>
<protein>
    <submittedName>
        <fullName evidence="4">Ubiquitin-conjugating enzyme E2 D4</fullName>
    </submittedName>
</protein>
<dbReference type="AlphaFoldDB" id="A0A9P1DG65"/>
<sequence>MSLRASRHASALRRIAKDLKELETEPLPLVAARPMDPAEPFRWHVNLRPCDGPLAGCVFHLVMDLPKDYPFTPPSIRFPTQHFPSFRHPNLFGDMICLDILQSFIIGQHQHDQKAGWSTAYTVQTVLLQLASFLFETEHVPQDHGGTYKGRMTPLLARKVREECEKFQCQECGHCFQQPLPPLLPLDLPAPLELIEPPIVPIVPRVPAVAMGEEKRQVLQSGDLVTAFVSKLHSKGFVVQLPNHSFNGWLPWSSALRGCQLALGQQIVAHVTGIQREWIWLQLVPRRSQQQLMELMRSAKPIQGLIVSIKSYGIFVDVGVTSPGLVHVSELDVDVAELEVKTLVQVRILEVDSPKGLKLTARGGPFHRPQPVKDQVRQDQDDQVHLQPQLWSHDLPGPAAETVLQLLPLGSLRQLARCSKTWKLPAEEAVSIYFDLKQLRCFHTKTAFDEADTLLGLGVAITEESTGKQHLTCNFDPLSREAFFDLQVSKGVWKQPIRYWIPLAICRSHFNRGLPKLLEVLSELGTGQVAEQTKSHGIGSSGRRMVHENQVAPASSVMTFAEWQAQREALFERQRRDRLAREERGLSLEQWQKEKAAAAKARAAAKEKAAAKAAAKAASGSESTAVRTLPLDQSAAMDVLTKLMNSQIVLLMKGDLHTSEKALAGYMAFHHTLLLLKSHYETFNDAIETKVRSFLQGEEMRRKDQVPNLGEFICLLSVSDEFSWDDLAVPILDETFDRGVLWLVKAFPRFATMNEVEERVEKTWETSRVSRQLLMFHAWFLHHIAHIRHHHATGECKKASCLLERYERTKGLPLQSTVTALQNACRQFHSLDTWQDFFQAIHVEMPQQAISPWLLRCARRSARKGYHRSRRQFMN</sequence>
<dbReference type="EMBL" id="CAMXCT030004574">
    <property type="protein sequence ID" value="CAL4796932.1"/>
    <property type="molecule type" value="Genomic_DNA"/>
</dbReference>
<reference evidence="3" key="1">
    <citation type="submission" date="2022-10" db="EMBL/GenBank/DDBJ databases">
        <authorList>
            <person name="Chen Y."/>
            <person name="Dougan E. K."/>
            <person name="Chan C."/>
            <person name="Rhodes N."/>
            <person name="Thang M."/>
        </authorList>
    </citation>
    <scope>NUCLEOTIDE SEQUENCE</scope>
</reference>
<dbReference type="InterPro" id="IPR003029">
    <property type="entry name" value="S1_domain"/>
</dbReference>
<reference evidence="4 5" key="2">
    <citation type="submission" date="2024-05" db="EMBL/GenBank/DDBJ databases">
        <authorList>
            <person name="Chen Y."/>
            <person name="Shah S."/>
            <person name="Dougan E. K."/>
            <person name="Thang M."/>
            <person name="Chan C."/>
        </authorList>
    </citation>
    <scope>NUCLEOTIDE SEQUENCE [LARGE SCALE GENOMIC DNA]</scope>
</reference>
<dbReference type="Gene3D" id="3.10.110.10">
    <property type="entry name" value="Ubiquitin Conjugating Enzyme"/>
    <property type="match status" value="1"/>
</dbReference>
<dbReference type="InterPro" id="IPR012340">
    <property type="entry name" value="NA-bd_OB-fold"/>
</dbReference>
<dbReference type="GO" id="GO:0003676">
    <property type="term" value="F:nucleic acid binding"/>
    <property type="evidence" value="ECO:0007669"/>
    <property type="project" value="InterPro"/>
</dbReference>
<comment type="caution">
    <text evidence="3">The sequence shown here is derived from an EMBL/GenBank/DDBJ whole genome shotgun (WGS) entry which is preliminary data.</text>
</comment>
<dbReference type="SMART" id="SM00316">
    <property type="entry name" value="S1"/>
    <property type="match status" value="1"/>
</dbReference>
<dbReference type="CDD" id="cd23955">
    <property type="entry name" value="UBCc_invertebrate"/>
    <property type="match status" value="1"/>
</dbReference>
<proteinExistence type="predicted"/>
<evidence type="ECO:0000313" key="4">
    <source>
        <dbReference type="EMBL" id="CAL4796932.1"/>
    </source>
</evidence>
<feature type="domain" description="S1 motif" evidence="1">
    <location>
        <begin position="299"/>
        <end position="362"/>
    </location>
</feature>
<feature type="domain" description="UBC core" evidence="2">
    <location>
        <begin position="10"/>
        <end position="174"/>
    </location>
</feature>
<dbReference type="SMART" id="SM00212">
    <property type="entry name" value="UBCc"/>
    <property type="match status" value="1"/>
</dbReference>
<dbReference type="EMBL" id="CAMXCT010004574">
    <property type="protein sequence ID" value="CAI4009620.1"/>
    <property type="molecule type" value="Genomic_DNA"/>
</dbReference>
<gene>
    <name evidence="3" type="ORF">C1SCF055_LOCUS34964</name>
</gene>
<evidence type="ECO:0000259" key="1">
    <source>
        <dbReference type="PROSITE" id="PS50126"/>
    </source>
</evidence>
<dbReference type="SUPFAM" id="SSF50249">
    <property type="entry name" value="Nucleic acid-binding proteins"/>
    <property type="match status" value="1"/>
</dbReference>
<accession>A0A9P1DG65</accession>
<dbReference type="Pfam" id="PF00179">
    <property type="entry name" value="UQ_con"/>
    <property type="match status" value="1"/>
</dbReference>
<dbReference type="PANTHER" id="PTHR24067">
    <property type="entry name" value="UBIQUITIN-CONJUGATING ENZYME E2"/>
    <property type="match status" value="1"/>
</dbReference>
<dbReference type="OrthoDB" id="9978460at2759"/>
<dbReference type="InterPro" id="IPR016135">
    <property type="entry name" value="UBQ-conjugating_enzyme/RWD"/>
</dbReference>
<dbReference type="SUPFAM" id="SSF54495">
    <property type="entry name" value="UBC-like"/>
    <property type="match status" value="1"/>
</dbReference>
<dbReference type="InterPro" id="IPR050113">
    <property type="entry name" value="Ub_conjugating_enzyme"/>
</dbReference>
<dbReference type="InterPro" id="IPR000608">
    <property type="entry name" value="UBC"/>
</dbReference>
<dbReference type="CDD" id="cd00164">
    <property type="entry name" value="S1_like"/>
    <property type="match status" value="1"/>
</dbReference>
<dbReference type="PROSITE" id="PS50127">
    <property type="entry name" value="UBC_2"/>
    <property type="match status" value="1"/>
</dbReference>
<evidence type="ECO:0000313" key="5">
    <source>
        <dbReference type="Proteomes" id="UP001152797"/>
    </source>
</evidence>
<dbReference type="EMBL" id="CAMXCT020004574">
    <property type="protein sequence ID" value="CAL1162995.1"/>
    <property type="molecule type" value="Genomic_DNA"/>
</dbReference>
<evidence type="ECO:0000313" key="3">
    <source>
        <dbReference type="EMBL" id="CAI4009620.1"/>
    </source>
</evidence>